<evidence type="ECO:0000256" key="1">
    <source>
        <dbReference type="SAM" id="MobiDB-lite"/>
    </source>
</evidence>
<dbReference type="CDD" id="cd00090">
    <property type="entry name" value="HTH_ARSR"/>
    <property type="match status" value="1"/>
</dbReference>
<comment type="caution">
    <text evidence="2">The sequence shown here is derived from an EMBL/GenBank/DDBJ whole genome shotgun (WGS) entry which is preliminary data.</text>
</comment>
<accession>A0A8J3SL98</accession>
<feature type="region of interest" description="Disordered" evidence="1">
    <location>
        <begin position="92"/>
        <end position="118"/>
    </location>
</feature>
<name>A0A8J3SL98_9ACTN</name>
<evidence type="ECO:0000313" key="2">
    <source>
        <dbReference type="EMBL" id="GIH96506.1"/>
    </source>
</evidence>
<proteinExistence type="predicted"/>
<dbReference type="Pfam" id="PF12840">
    <property type="entry name" value="HTH_20"/>
    <property type="match status" value="1"/>
</dbReference>
<reference evidence="2 3" key="1">
    <citation type="submission" date="2021-01" db="EMBL/GenBank/DDBJ databases">
        <title>Whole genome shotgun sequence of Planobispora siamensis NBRC 107568.</title>
        <authorList>
            <person name="Komaki H."/>
            <person name="Tamura T."/>
        </authorList>
    </citation>
    <scope>NUCLEOTIDE SEQUENCE [LARGE SCALE GENOMIC DNA]</scope>
    <source>
        <strain evidence="2 3">NBRC 107568</strain>
    </source>
</reference>
<dbReference type="AlphaFoldDB" id="A0A8J3SL98"/>
<gene>
    <name evidence="2" type="ORF">Psi01_71360</name>
</gene>
<dbReference type="RefSeq" id="WP_204068549.1">
    <property type="nucleotide sequence ID" value="NZ_BOOJ01000066.1"/>
</dbReference>
<keyword evidence="3" id="KW-1185">Reference proteome</keyword>
<protein>
    <submittedName>
        <fullName evidence="2">Transcriptional regulator</fullName>
    </submittedName>
</protein>
<sequence>MPATEMTLMDEPDRLRVALTPIRRKLLARLREPASAARLAAELDLPRQRVNYHFKALEQAGLIELVEERPRRGFAERIMRATANAFLVDPGVLSSAETGGPPDGETGGSGASSSAGSGDGFERIADRYAAEHLVEVAAGTVREVTRMAAAADRRGVRLLTFTLEAEVRFEAPGDVHRFTDELAEAVAQVAARFDTPGGRSYRLVAGGHPTPRQGAEDDR</sequence>
<dbReference type="InterPro" id="IPR011991">
    <property type="entry name" value="ArsR-like_HTH"/>
</dbReference>
<evidence type="ECO:0000313" key="3">
    <source>
        <dbReference type="Proteomes" id="UP000619788"/>
    </source>
</evidence>
<dbReference type="InterPro" id="IPR036388">
    <property type="entry name" value="WH-like_DNA-bd_sf"/>
</dbReference>
<dbReference type="EMBL" id="BOOJ01000066">
    <property type="protein sequence ID" value="GIH96506.1"/>
    <property type="molecule type" value="Genomic_DNA"/>
</dbReference>
<feature type="compositionally biased region" description="Gly residues" evidence="1">
    <location>
        <begin position="101"/>
        <end position="110"/>
    </location>
</feature>
<dbReference type="Proteomes" id="UP000619788">
    <property type="component" value="Unassembled WGS sequence"/>
</dbReference>
<dbReference type="SUPFAM" id="SSF46785">
    <property type="entry name" value="Winged helix' DNA-binding domain"/>
    <property type="match status" value="1"/>
</dbReference>
<dbReference type="InterPro" id="IPR036390">
    <property type="entry name" value="WH_DNA-bd_sf"/>
</dbReference>
<organism evidence="2 3">
    <name type="scientific">Planobispora siamensis</name>
    <dbReference type="NCBI Taxonomy" id="936338"/>
    <lineage>
        <taxon>Bacteria</taxon>
        <taxon>Bacillati</taxon>
        <taxon>Actinomycetota</taxon>
        <taxon>Actinomycetes</taxon>
        <taxon>Streptosporangiales</taxon>
        <taxon>Streptosporangiaceae</taxon>
        <taxon>Planobispora</taxon>
    </lineage>
</organism>
<feature type="region of interest" description="Disordered" evidence="1">
    <location>
        <begin position="197"/>
        <end position="219"/>
    </location>
</feature>
<dbReference type="Gene3D" id="1.10.10.10">
    <property type="entry name" value="Winged helix-like DNA-binding domain superfamily/Winged helix DNA-binding domain"/>
    <property type="match status" value="1"/>
</dbReference>